<dbReference type="EC" id="2.3.2.27" evidence="5"/>
<dbReference type="SMART" id="SM00744">
    <property type="entry name" value="RINGv"/>
    <property type="match status" value="1"/>
</dbReference>
<evidence type="ECO:0000256" key="16">
    <source>
        <dbReference type="ARBA" id="ARBA00040151"/>
    </source>
</evidence>
<evidence type="ECO:0000256" key="9">
    <source>
        <dbReference type="ARBA" id="ARBA00022771"/>
    </source>
</evidence>
<evidence type="ECO:0000313" key="24">
    <source>
        <dbReference type="RefSeq" id="XP_034112606.1"/>
    </source>
</evidence>
<evidence type="ECO:0000256" key="11">
    <source>
        <dbReference type="ARBA" id="ARBA00022787"/>
    </source>
</evidence>
<evidence type="ECO:0000256" key="8">
    <source>
        <dbReference type="ARBA" id="ARBA00022723"/>
    </source>
</evidence>
<sequence length="468" mass="51314">MHKNSCKWRVIDRSSNSSGSSSSSTIIIMDDKATAAPTADAATETEKETELATEAGNNEISSVTAAAVAATAAHTTVTVEPLPTTSKLPHQQNLKTDVLDTSSSGAIAVDASVDTERCCWICFATDEDNRLAAWVQPCQCRGTTKWVHQSCLYRWIDEKTQKGNALRSVSCPQCQTEYIIVFPQMGRLGGALEAMDNVVKRLSPFLAAGFFVGSLYWTAVTYGAVTFLQIVGHEHGMSIMEAGDPLILLIGLPAIPVGLILGRLIRWEDALLRLIRNRGTVMRKFPFVNFIYPNLNQEEEPPTSSNPATPALSDPVSATRIFCGALLLPTISCIVGRILFDSVENTLHRTLLGGLTFITVKGMLKIYLKQKQYARRKKRRIVDYTEENIRNFMHRSNNNSNAAAGGGGGATGLAAGARHHHHQQQQQQPVLPMSRLAAAAAAARERERDRERERERERELEVNGDSVV</sequence>
<feature type="region of interest" description="Disordered" evidence="20">
    <location>
        <begin position="393"/>
        <end position="468"/>
    </location>
</feature>
<dbReference type="FunFam" id="3.30.40.10:FF:000262">
    <property type="entry name" value="E3 ubiquitin-protein ligase MARCH5"/>
    <property type="match status" value="1"/>
</dbReference>
<evidence type="ECO:0000256" key="21">
    <source>
        <dbReference type="SAM" id="Phobius"/>
    </source>
</evidence>
<name>A0A6P8X8V1_DROAB</name>
<keyword evidence="6" id="KW-0808">Transferase</keyword>
<dbReference type="RefSeq" id="XP_034112606.1">
    <property type="nucleotide sequence ID" value="XM_034256715.2"/>
</dbReference>
<evidence type="ECO:0000256" key="3">
    <source>
        <dbReference type="ARBA" id="ARBA00004294"/>
    </source>
</evidence>
<evidence type="ECO:0000256" key="7">
    <source>
        <dbReference type="ARBA" id="ARBA00022692"/>
    </source>
</evidence>
<dbReference type="PROSITE" id="PS51292">
    <property type="entry name" value="ZF_RING_CH"/>
    <property type="match status" value="1"/>
</dbReference>
<keyword evidence="13 21" id="KW-1133">Transmembrane helix</keyword>
<evidence type="ECO:0000256" key="5">
    <source>
        <dbReference type="ARBA" id="ARBA00012483"/>
    </source>
</evidence>
<evidence type="ECO:0000256" key="15">
    <source>
        <dbReference type="ARBA" id="ARBA00023136"/>
    </source>
</evidence>
<keyword evidence="14" id="KW-0496">Mitochondrion</keyword>
<evidence type="ECO:0000256" key="19">
    <source>
        <dbReference type="ARBA" id="ARBA00043231"/>
    </source>
</evidence>
<evidence type="ECO:0000259" key="22">
    <source>
        <dbReference type="PROSITE" id="PS51292"/>
    </source>
</evidence>
<evidence type="ECO:0000256" key="4">
    <source>
        <dbReference type="ARBA" id="ARBA00004906"/>
    </source>
</evidence>
<keyword evidence="23" id="KW-1185">Reference proteome</keyword>
<evidence type="ECO:0000313" key="23">
    <source>
        <dbReference type="Proteomes" id="UP000515160"/>
    </source>
</evidence>
<dbReference type="Proteomes" id="UP000515160">
    <property type="component" value="Chromosome 2R"/>
</dbReference>
<keyword evidence="8" id="KW-0479">Metal-binding</keyword>
<evidence type="ECO:0000256" key="18">
    <source>
        <dbReference type="ARBA" id="ARBA00043185"/>
    </source>
</evidence>
<protein>
    <recommendedName>
        <fullName evidence="16">E3 ubiquitin-protein ligase MARCHF5</fullName>
        <ecNumber evidence="5">2.3.2.27</ecNumber>
    </recommendedName>
    <alternativeName>
        <fullName evidence="18">Membrane-associated RING finger protein 5</fullName>
    </alternativeName>
    <alternativeName>
        <fullName evidence="17">Membrane-associated RING-CH protein V</fullName>
    </alternativeName>
    <alternativeName>
        <fullName evidence="19">RING-type E3 ubiquitin transferase MARCHF5</fullName>
    </alternativeName>
</protein>
<keyword evidence="15 21" id="KW-0472">Membrane</keyword>
<dbReference type="CDD" id="cd16701">
    <property type="entry name" value="RING_CH-C4HC3_MARCH5"/>
    <property type="match status" value="1"/>
</dbReference>
<dbReference type="Pfam" id="PF12906">
    <property type="entry name" value="RINGv"/>
    <property type="match status" value="1"/>
</dbReference>
<evidence type="ECO:0000256" key="10">
    <source>
        <dbReference type="ARBA" id="ARBA00022786"/>
    </source>
</evidence>
<feature type="transmembrane region" description="Helical" evidence="21">
    <location>
        <begin position="321"/>
        <end position="340"/>
    </location>
</feature>
<dbReference type="InterPro" id="IPR011016">
    <property type="entry name" value="Znf_RING-CH"/>
</dbReference>
<keyword evidence="11" id="KW-1000">Mitochondrion outer membrane</keyword>
<keyword evidence="12" id="KW-0862">Zinc</keyword>
<organism evidence="23 24">
    <name type="scientific">Drosophila albomicans</name>
    <name type="common">Fruit fly</name>
    <dbReference type="NCBI Taxonomy" id="7291"/>
    <lineage>
        <taxon>Eukaryota</taxon>
        <taxon>Metazoa</taxon>
        <taxon>Ecdysozoa</taxon>
        <taxon>Arthropoda</taxon>
        <taxon>Hexapoda</taxon>
        <taxon>Insecta</taxon>
        <taxon>Pterygota</taxon>
        <taxon>Neoptera</taxon>
        <taxon>Endopterygota</taxon>
        <taxon>Diptera</taxon>
        <taxon>Brachycera</taxon>
        <taxon>Muscomorpha</taxon>
        <taxon>Ephydroidea</taxon>
        <taxon>Drosophilidae</taxon>
        <taxon>Drosophila</taxon>
    </lineage>
</organism>
<comment type="catalytic activity">
    <reaction evidence="1">
        <text>S-ubiquitinyl-[E2 ubiquitin-conjugating enzyme]-L-cysteine + [acceptor protein]-L-lysine = [E2 ubiquitin-conjugating enzyme]-L-cysteine + N(6)-ubiquitinyl-[acceptor protein]-L-lysine.</text>
        <dbReference type="EC" id="2.3.2.27"/>
    </reaction>
</comment>
<keyword evidence="9" id="KW-0863">Zinc-finger</keyword>
<keyword evidence="7 21" id="KW-0812">Transmembrane</keyword>
<evidence type="ECO:0000256" key="14">
    <source>
        <dbReference type="ARBA" id="ARBA00023128"/>
    </source>
</evidence>
<gene>
    <name evidence="24" type="primary">LOC117573488</name>
</gene>
<proteinExistence type="predicted"/>
<dbReference type="GeneID" id="117573488"/>
<evidence type="ECO:0000256" key="13">
    <source>
        <dbReference type="ARBA" id="ARBA00022989"/>
    </source>
</evidence>
<dbReference type="Gene3D" id="3.30.40.10">
    <property type="entry name" value="Zinc/RING finger domain, C3HC4 (zinc finger)"/>
    <property type="match status" value="1"/>
</dbReference>
<dbReference type="GO" id="GO:0061630">
    <property type="term" value="F:ubiquitin protein ligase activity"/>
    <property type="evidence" value="ECO:0007669"/>
    <property type="project" value="UniProtKB-EC"/>
</dbReference>
<comment type="subcellular location">
    <subcellularLocation>
        <location evidence="2">Mitochondrion membrane</location>
        <topology evidence="2">Multi-pass membrane protein</topology>
    </subcellularLocation>
    <subcellularLocation>
        <location evidence="3">Mitochondrion outer membrane</location>
    </subcellularLocation>
</comment>
<dbReference type="OrthoDB" id="5817083at2759"/>
<evidence type="ECO:0000256" key="2">
    <source>
        <dbReference type="ARBA" id="ARBA00004225"/>
    </source>
</evidence>
<evidence type="ECO:0000256" key="6">
    <source>
        <dbReference type="ARBA" id="ARBA00022679"/>
    </source>
</evidence>
<comment type="pathway">
    <text evidence="4">Protein modification; protein ubiquitination.</text>
</comment>
<feature type="compositionally biased region" description="Basic and acidic residues" evidence="20">
    <location>
        <begin position="443"/>
        <end position="461"/>
    </location>
</feature>
<dbReference type="InterPro" id="IPR013083">
    <property type="entry name" value="Znf_RING/FYVE/PHD"/>
</dbReference>
<feature type="transmembrane region" description="Helical" evidence="21">
    <location>
        <begin position="346"/>
        <end position="368"/>
    </location>
</feature>
<dbReference type="PANTHER" id="PTHR46283">
    <property type="entry name" value="E3 UBIQUITIN-PROTEIN LIGASE MARCH5"/>
    <property type="match status" value="1"/>
</dbReference>
<dbReference type="GO" id="GO:0005741">
    <property type="term" value="C:mitochondrial outer membrane"/>
    <property type="evidence" value="ECO:0007669"/>
    <property type="project" value="UniProtKB-SubCell"/>
</dbReference>
<feature type="transmembrane region" description="Helical" evidence="21">
    <location>
        <begin position="205"/>
        <end position="225"/>
    </location>
</feature>
<evidence type="ECO:0000256" key="17">
    <source>
        <dbReference type="ARBA" id="ARBA00043044"/>
    </source>
</evidence>
<dbReference type="AlphaFoldDB" id="A0A6P8X8V1"/>
<reference evidence="24" key="1">
    <citation type="submission" date="2025-08" db="UniProtKB">
        <authorList>
            <consortium name="RefSeq"/>
        </authorList>
    </citation>
    <scope>IDENTIFICATION</scope>
    <source>
        <strain evidence="24">15112-1751.03</strain>
        <tissue evidence="24">Whole Adult</tissue>
    </source>
</reference>
<feature type="region of interest" description="Disordered" evidence="20">
    <location>
        <begin position="1"/>
        <end position="26"/>
    </location>
</feature>
<evidence type="ECO:0000256" key="12">
    <source>
        <dbReference type="ARBA" id="ARBA00022833"/>
    </source>
</evidence>
<evidence type="ECO:0000256" key="20">
    <source>
        <dbReference type="SAM" id="MobiDB-lite"/>
    </source>
</evidence>
<keyword evidence="10" id="KW-0833">Ubl conjugation pathway</keyword>
<accession>A0A6P8X8V1</accession>
<feature type="transmembrane region" description="Helical" evidence="21">
    <location>
        <begin position="245"/>
        <end position="265"/>
    </location>
</feature>
<dbReference type="GO" id="GO:0008270">
    <property type="term" value="F:zinc ion binding"/>
    <property type="evidence" value="ECO:0007669"/>
    <property type="project" value="UniProtKB-KW"/>
</dbReference>
<feature type="compositionally biased region" description="Low complexity" evidence="20">
    <location>
        <begin position="14"/>
        <end position="24"/>
    </location>
</feature>
<feature type="domain" description="RING-CH-type" evidence="22">
    <location>
        <begin position="111"/>
        <end position="181"/>
    </location>
</feature>
<dbReference type="SUPFAM" id="SSF57850">
    <property type="entry name" value="RING/U-box"/>
    <property type="match status" value="1"/>
</dbReference>
<evidence type="ECO:0000256" key="1">
    <source>
        <dbReference type="ARBA" id="ARBA00000900"/>
    </source>
</evidence>